<dbReference type="KEGG" id="ksk:KSE_45050"/>
<dbReference type="EMBL" id="AP010968">
    <property type="protein sequence ID" value="BAJ30288.1"/>
    <property type="molecule type" value="Genomic_DNA"/>
</dbReference>
<accession>E4NFK8</accession>
<protein>
    <recommendedName>
        <fullName evidence="3">DUF4015 domain-containing protein</fullName>
    </recommendedName>
</protein>
<dbReference type="HOGENOM" id="CLU_815807_0_0_11"/>
<dbReference type="SUPFAM" id="SSF51445">
    <property type="entry name" value="(Trans)glycosidases"/>
    <property type="match status" value="1"/>
</dbReference>
<dbReference type="STRING" id="452652.KSE_45050"/>
<dbReference type="Proteomes" id="UP000007076">
    <property type="component" value="Chromosome"/>
</dbReference>
<keyword evidence="2" id="KW-1185">Reference proteome</keyword>
<dbReference type="PATRIC" id="fig|452652.3.peg.4490"/>
<reference evidence="1 2" key="1">
    <citation type="journal article" date="2010" name="DNA Res.">
        <title>Genome sequence of Kitasatospora setae NBRC 14216T: an evolutionary snapshot of the family Streptomycetaceae.</title>
        <authorList>
            <person name="Ichikawa N."/>
            <person name="Oguchi A."/>
            <person name="Ikeda H."/>
            <person name="Ishikawa J."/>
            <person name="Kitani S."/>
            <person name="Watanabe Y."/>
            <person name="Nakamura S."/>
            <person name="Katano Y."/>
            <person name="Kishi E."/>
            <person name="Sasagawa M."/>
            <person name="Ankai A."/>
            <person name="Fukui S."/>
            <person name="Hashimoto Y."/>
            <person name="Kamata S."/>
            <person name="Otoguro M."/>
            <person name="Tanikawa S."/>
            <person name="Nihira T."/>
            <person name="Horinouchi S."/>
            <person name="Ohnishi Y."/>
            <person name="Hayakawa M."/>
            <person name="Kuzuyama T."/>
            <person name="Arisawa A."/>
            <person name="Nomoto F."/>
            <person name="Miura H."/>
            <person name="Takahashi Y."/>
            <person name="Fujita N."/>
        </authorList>
    </citation>
    <scope>NUCLEOTIDE SEQUENCE [LARGE SCALE GENOMIC DNA]</scope>
    <source>
        <strain evidence="2">ATCC 33774 / DSM 43861 / JCM 3304 / KCC A-0304 / NBRC 14216 / KM-6054</strain>
    </source>
</reference>
<evidence type="ECO:0008006" key="3">
    <source>
        <dbReference type="Google" id="ProtNLM"/>
    </source>
</evidence>
<dbReference type="RefSeq" id="WP_014137587.1">
    <property type="nucleotide sequence ID" value="NC_016109.1"/>
</dbReference>
<sequence length="340" mass="35889">MRSCYLLDPGSPSLPRLLDRAAAAGLDTVVTGLDAVTPALADRARRLGLRVYGSFACFRGPDGPPAVDQDGRPWQPMEWYTGVRPNDPAWNARLADRLAAALATAPVDGLLLDFLRWPLHWELELRPGARPRSASYDPDTLRQFTARTGLRPPGSGAAAARWIAAHHAAAWEEFRTDAVTDAARLLAGTARAARPGLPVGAFLVPAADEAERRAAVGQDAGRLAGPLDLLLPMAYHAILHRGPDWPARVVRATGSAVPLVPVVQTTSAAAAVLGRDADWGPPVGDAGFAALLDHTLAAGSGSICLFPGEGLGPARWDALADRLAGTRPPHRPLEGPPRAR</sequence>
<name>E4NFK8_KITSK</name>
<dbReference type="AlphaFoldDB" id="E4NFK8"/>
<dbReference type="InterPro" id="IPR017853">
    <property type="entry name" value="GH"/>
</dbReference>
<evidence type="ECO:0000313" key="1">
    <source>
        <dbReference type="EMBL" id="BAJ30288.1"/>
    </source>
</evidence>
<evidence type="ECO:0000313" key="2">
    <source>
        <dbReference type="Proteomes" id="UP000007076"/>
    </source>
</evidence>
<dbReference type="eggNOG" id="COG1649">
    <property type="taxonomic scope" value="Bacteria"/>
</dbReference>
<proteinExistence type="predicted"/>
<dbReference type="Gene3D" id="3.20.20.80">
    <property type="entry name" value="Glycosidases"/>
    <property type="match status" value="1"/>
</dbReference>
<gene>
    <name evidence="1" type="ordered locus">KSE_45050</name>
</gene>
<organism evidence="1 2">
    <name type="scientific">Kitasatospora setae (strain ATCC 33774 / DSM 43861 / JCM 3304 / KCC A-0304 / NBRC 14216 / KM-6054)</name>
    <name type="common">Streptomyces setae</name>
    <dbReference type="NCBI Taxonomy" id="452652"/>
    <lineage>
        <taxon>Bacteria</taxon>
        <taxon>Bacillati</taxon>
        <taxon>Actinomycetota</taxon>
        <taxon>Actinomycetes</taxon>
        <taxon>Kitasatosporales</taxon>
        <taxon>Streptomycetaceae</taxon>
        <taxon>Kitasatospora</taxon>
    </lineage>
</organism>